<gene>
    <name evidence="1" type="ORF">LEP1GSC104_2740</name>
</gene>
<reference evidence="1 2" key="1">
    <citation type="submission" date="2012-09" db="EMBL/GenBank/DDBJ databases">
        <authorList>
            <person name="Harkins D.M."/>
            <person name="Durkin A.S."/>
            <person name="Brinkac L.M."/>
            <person name="Selengut J.D."/>
            <person name="Sanka R."/>
            <person name="DePew J."/>
            <person name="Purushe J."/>
            <person name="Chanthongthip A."/>
            <person name="Lattana O."/>
            <person name="Phetsouvanh R."/>
            <person name="Newton P.N."/>
            <person name="Vinetz J.M."/>
            <person name="Sutton G.G."/>
            <person name="Nelson W.C."/>
            <person name="Fouts D.E."/>
        </authorList>
    </citation>
    <scope>NUCLEOTIDE SEQUENCE [LARGE SCALE GENOMIC DNA]</scope>
    <source>
        <strain evidence="1 2">UI 12621</strain>
    </source>
</reference>
<sequence length="37" mass="4433">MFQKIVRRSCSKLARVKLKIFPKEIGKQQNLQKLDLF</sequence>
<evidence type="ECO:0000313" key="2">
    <source>
        <dbReference type="Proteomes" id="UP000006324"/>
    </source>
</evidence>
<dbReference type="AlphaFoldDB" id="A0A0F6H6T5"/>
<dbReference type="EMBL" id="AHNQ02000034">
    <property type="protein sequence ID" value="EKO23939.1"/>
    <property type="molecule type" value="Genomic_DNA"/>
</dbReference>
<organism evidence="1 2">
    <name type="scientific">Leptospira interrogans str. UI 12621</name>
    <dbReference type="NCBI Taxonomy" id="1049937"/>
    <lineage>
        <taxon>Bacteria</taxon>
        <taxon>Pseudomonadati</taxon>
        <taxon>Spirochaetota</taxon>
        <taxon>Spirochaetia</taxon>
        <taxon>Leptospirales</taxon>
        <taxon>Leptospiraceae</taxon>
        <taxon>Leptospira</taxon>
    </lineage>
</organism>
<comment type="caution">
    <text evidence="1">The sequence shown here is derived from an EMBL/GenBank/DDBJ whole genome shotgun (WGS) entry which is preliminary data.</text>
</comment>
<evidence type="ECO:0000313" key="1">
    <source>
        <dbReference type="EMBL" id="EKO23939.1"/>
    </source>
</evidence>
<protein>
    <submittedName>
        <fullName evidence="1">Uncharacterized protein</fullName>
    </submittedName>
</protein>
<dbReference type="Proteomes" id="UP000006324">
    <property type="component" value="Unassembled WGS sequence"/>
</dbReference>
<accession>A0A0F6H6T5</accession>
<proteinExistence type="predicted"/>
<name>A0A0F6H6T5_LEPIR</name>